<evidence type="ECO:0000313" key="2">
    <source>
        <dbReference type="EMBL" id="GHI84920.1"/>
    </source>
</evidence>
<keyword evidence="3" id="KW-1185">Reference proteome</keyword>
<dbReference type="EMBL" id="BNEE01000006">
    <property type="protein sequence ID" value="GHI84920.1"/>
    <property type="molecule type" value="Genomic_DNA"/>
</dbReference>
<dbReference type="AlphaFoldDB" id="A0A919LBW9"/>
<dbReference type="Proteomes" id="UP000600026">
    <property type="component" value="Unassembled WGS sequence"/>
</dbReference>
<reference evidence="2" key="1">
    <citation type="submission" date="2020-09" db="EMBL/GenBank/DDBJ databases">
        <title>Whole genome shotgun sequence of Streptomyces xanthophaeus NBRC 12829.</title>
        <authorList>
            <person name="Komaki H."/>
            <person name="Tamura T."/>
        </authorList>
    </citation>
    <scope>NUCLEOTIDE SEQUENCE</scope>
    <source>
        <strain evidence="2">NBRC 12829</strain>
    </source>
</reference>
<name>A0A919LBW9_9ACTN</name>
<comment type="caution">
    <text evidence="2">The sequence shown here is derived from an EMBL/GenBank/DDBJ whole genome shotgun (WGS) entry which is preliminary data.</text>
</comment>
<gene>
    <name evidence="2" type="ORF">Sxan_22840</name>
</gene>
<feature type="region of interest" description="Disordered" evidence="1">
    <location>
        <begin position="1"/>
        <end position="22"/>
    </location>
</feature>
<evidence type="ECO:0000313" key="3">
    <source>
        <dbReference type="Proteomes" id="UP000600026"/>
    </source>
</evidence>
<proteinExistence type="predicted"/>
<sequence>MSHVQIGRPPRGLHPVDDPTDPEVIAGAREEDVARMKVPMEKAPLMGRGLAADDFDARCQSSGRSVAAGSVTRSGEAQAW</sequence>
<evidence type="ECO:0000256" key="1">
    <source>
        <dbReference type="SAM" id="MobiDB-lite"/>
    </source>
</evidence>
<protein>
    <submittedName>
        <fullName evidence="2">Uncharacterized protein</fullName>
    </submittedName>
</protein>
<accession>A0A919LBW9</accession>
<organism evidence="2 3">
    <name type="scientific">Streptomyces xanthophaeus</name>
    <dbReference type="NCBI Taxonomy" id="67385"/>
    <lineage>
        <taxon>Bacteria</taxon>
        <taxon>Bacillati</taxon>
        <taxon>Actinomycetota</taxon>
        <taxon>Actinomycetes</taxon>
        <taxon>Kitasatosporales</taxon>
        <taxon>Streptomycetaceae</taxon>
        <taxon>Streptomyces</taxon>
    </lineage>
</organism>